<dbReference type="PANTHER" id="PTHR32322">
    <property type="entry name" value="INNER MEMBRANE TRANSPORTER"/>
    <property type="match status" value="1"/>
</dbReference>
<feature type="transmembrane region" description="Helical" evidence="6">
    <location>
        <begin position="81"/>
        <end position="104"/>
    </location>
</feature>
<evidence type="ECO:0000313" key="8">
    <source>
        <dbReference type="EMBL" id="APW62323.1"/>
    </source>
</evidence>
<dbReference type="EMBL" id="CP019082">
    <property type="protein sequence ID" value="APW62323.1"/>
    <property type="molecule type" value="Genomic_DNA"/>
</dbReference>
<evidence type="ECO:0000256" key="6">
    <source>
        <dbReference type="SAM" id="Phobius"/>
    </source>
</evidence>
<dbReference type="InterPro" id="IPR037185">
    <property type="entry name" value="EmrE-like"/>
</dbReference>
<reference evidence="9" key="1">
    <citation type="submission" date="2016-12" db="EMBL/GenBank/DDBJ databases">
        <title>Comparative genomics of four Isosphaeraceae planctomycetes: a common pool of plasmids and glycoside hydrolase genes.</title>
        <authorList>
            <person name="Ivanova A."/>
        </authorList>
    </citation>
    <scope>NUCLEOTIDE SEQUENCE [LARGE SCALE GENOMIC DNA]</scope>
    <source>
        <strain evidence="9">PX4</strain>
    </source>
</reference>
<feature type="transmembrane region" description="Helical" evidence="6">
    <location>
        <begin position="54"/>
        <end position="75"/>
    </location>
</feature>
<proteinExistence type="inferred from homology"/>
<evidence type="ECO:0000256" key="1">
    <source>
        <dbReference type="ARBA" id="ARBA00004141"/>
    </source>
</evidence>
<evidence type="ECO:0000259" key="7">
    <source>
        <dbReference type="Pfam" id="PF00892"/>
    </source>
</evidence>
<dbReference type="STRING" id="1387353.BSF38_03862"/>
<evidence type="ECO:0000256" key="5">
    <source>
        <dbReference type="ARBA" id="ARBA00023136"/>
    </source>
</evidence>
<dbReference type="RefSeq" id="WP_076348340.1">
    <property type="nucleotide sequence ID" value="NZ_CP019082.1"/>
</dbReference>
<accession>A0A1U7CTX2</accession>
<dbReference type="InterPro" id="IPR000620">
    <property type="entry name" value="EamA_dom"/>
</dbReference>
<dbReference type="PANTHER" id="PTHR32322:SF2">
    <property type="entry name" value="EAMA DOMAIN-CONTAINING PROTEIN"/>
    <property type="match status" value="1"/>
</dbReference>
<dbReference type="Proteomes" id="UP000186309">
    <property type="component" value="Chromosome"/>
</dbReference>
<dbReference type="InterPro" id="IPR050638">
    <property type="entry name" value="AA-Vitamin_Transporters"/>
</dbReference>
<sequence length="369" mass="39289">MPTLVAQAEPGIQDASHAKIDDRRKTAQPSKALSEPAAAAPALHASHAPDLRGYIYLGIMILVGSTTSPLAMLVVRQLPVGLVPLLRFGFAGLCLIPFIGGLNPLKELVRHDWRRLAVVAAFCVPINQWFFLNAARLGTNAHVGLFYAMVPLVVWVLAWRLGHERLDLSRLGGILVSISGVVVIGVGNLLGGESSSLEQTRAVMLSDLLLIGAVISWGAYVALSRPLVLRHGAMPVLAGTFLFGFFLQIPIALATATQWPSMLKLATPSAWISLIVLAGFFTPLNLALQNLSLRRLDASQVATFSNVAPVLTVVWGVWLFHEALSPALVVGGLLTLGGVIWTSRPAPASRRTTPRTSLAGEAPAACPID</sequence>
<feature type="domain" description="EamA" evidence="7">
    <location>
        <begin position="52"/>
        <end position="184"/>
    </location>
</feature>
<keyword evidence="4 6" id="KW-1133">Transmembrane helix</keyword>
<evidence type="ECO:0000256" key="3">
    <source>
        <dbReference type="ARBA" id="ARBA00022692"/>
    </source>
</evidence>
<feature type="transmembrane region" description="Helical" evidence="6">
    <location>
        <begin position="116"/>
        <end position="135"/>
    </location>
</feature>
<feature type="transmembrane region" description="Helical" evidence="6">
    <location>
        <begin position="324"/>
        <end position="342"/>
    </location>
</feature>
<dbReference type="AlphaFoldDB" id="A0A1U7CTX2"/>
<keyword evidence="3 6" id="KW-0812">Transmembrane</keyword>
<dbReference type="OrthoDB" id="268986at2"/>
<feature type="transmembrane region" description="Helical" evidence="6">
    <location>
        <begin position="141"/>
        <end position="159"/>
    </location>
</feature>
<evidence type="ECO:0000256" key="4">
    <source>
        <dbReference type="ARBA" id="ARBA00022989"/>
    </source>
</evidence>
<feature type="transmembrane region" description="Helical" evidence="6">
    <location>
        <begin position="202"/>
        <end position="223"/>
    </location>
</feature>
<dbReference type="SUPFAM" id="SSF103481">
    <property type="entry name" value="Multidrug resistance efflux transporter EmrE"/>
    <property type="match status" value="2"/>
</dbReference>
<keyword evidence="9" id="KW-1185">Reference proteome</keyword>
<organism evidence="8 9">
    <name type="scientific">Paludisphaera borealis</name>
    <dbReference type="NCBI Taxonomy" id="1387353"/>
    <lineage>
        <taxon>Bacteria</taxon>
        <taxon>Pseudomonadati</taxon>
        <taxon>Planctomycetota</taxon>
        <taxon>Planctomycetia</taxon>
        <taxon>Isosphaerales</taxon>
        <taxon>Isosphaeraceae</taxon>
        <taxon>Paludisphaera</taxon>
    </lineage>
</organism>
<keyword evidence="5 6" id="KW-0472">Membrane</keyword>
<dbReference type="Pfam" id="PF00892">
    <property type="entry name" value="EamA"/>
    <property type="match status" value="2"/>
</dbReference>
<feature type="transmembrane region" description="Helical" evidence="6">
    <location>
        <begin position="171"/>
        <end position="190"/>
    </location>
</feature>
<gene>
    <name evidence="8" type="ORF">BSF38_03862</name>
</gene>
<feature type="transmembrane region" description="Helical" evidence="6">
    <location>
        <begin position="235"/>
        <end position="257"/>
    </location>
</feature>
<comment type="subcellular location">
    <subcellularLocation>
        <location evidence="1">Membrane</location>
        <topology evidence="1">Multi-pass membrane protein</topology>
    </subcellularLocation>
</comment>
<evidence type="ECO:0000313" key="9">
    <source>
        <dbReference type="Proteomes" id="UP000186309"/>
    </source>
</evidence>
<name>A0A1U7CTX2_9BACT</name>
<dbReference type="KEGG" id="pbor:BSF38_03862"/>
<feature type="transmembrane region" description="Helical" evidence="6">
    <location>
        <begin position="300"/>
        <end position="318"/>
    </location>
</feature>
<feature type="domain" description="EamA" evidence="7">
    <location>
        <begin position="206"/>
        <end position="343"/>
    </location>
</feature>
<dbReference type="Gene3D" id="1.10.3730.20">
    <property type="match status" value="1"/>
</dbReference>
<evidence type="ECO:0000256" key="2">
    <source>
        <dbReference type="ARBA" id="ARBA00007362"/>
    </source>
</evidence>
<feature type="transmembrane region" description="Helical" evidence="6">
    <location>
        <begin position="269"/>
        <end position="288"/>
    </location>
</feature>
<protein>
    <recommendedName>
        <fullName evidence="7">EamA domain-containing protein</fullName>
    </recommendedName>
</protein>
<comment type="similarity">
    <text evidence="2">Belongs to the EamA transporter family.</text>
</comment>
<dbReference type="GO" id="GO:0016020">
    <property type="term" value="C:membrane"/>
    <property type="evidence" value="ECO:0007669"/>
    <property type="project" value="UniProtKB-SubCell"/>
</dbReference>